<sequence>MCGRARNPQSSHRTNTREPQDCGLTWESRSLIPSGGFAMSVSEIAPNRGVVLVTDIGFEHGARIATEFLDAGWSVAVTARTVTELVRIMAGKPTHRFFAIVADPTDRWQADRILDRVTTRFGAINRVIDPAGAVTSAWLQRGSFEAVA</sequence>
<dbReference type="AlphaFoldDB" id="C1A0Q6"/>
<evidence type="ECO:0000256" key="1">
    <source>
        <dbReference type="SAM" id="MobiDB-lite"/>
    </source>
</evidence>
<organism evidence="2 3">
    <name type="scientific">Rhodococcus erythropolis (strain PR4 / NBRC 100887)</name>
    <dbReference type="NCBI Taxonomy" id="234621"/>
    <lineage>
        <taxon>Bacteria</taxon>
        <taxon>Bacillati</taxon>
        <taxon>Actinomycetota</taxon>
        <taxon>Actinomycetes</taxon>
        <taxon>Mycobacteriales</taxon>
        <taxon>Nocardiaceae</taxon>
        <taxon>Rhodococcus</taxon>
        <taxon>Rhodococcus erythropolis group</taxon>
    </lineage>
</organism>
<dbReference type="Gene3D" id="3.40.50.720">
    <property type="entry name" value="NAD(P)-binding Rossmann-like Domain"/>
    <property type="match status" value="1"/>
</dbReference>
<evidence type="ECO:0008006" key="4">
    <source>
        <dbReference type="Google" id="ProtNLM"/>
    </source>
</evidence>
<reference evidence="3" key="1">
    <citation type="submission" date="2005-03" db="EMBL/GenBank/DDBJ databases">
        <title>Comparison of the complete genome sequences of Rhodococcus erythropolis PR4 and Rhodococcus opacus B4.</title>
        <authorList>
            <person name="Takarada H."/>
            <person name="Sekine M."/>
            <person name="Hosoyama A."/>
            <person name="Yamada R."/>
            <person name="Fujisawa T."/>
            <person name="Omata S."/>
            <person name="Shimizu A."/>
            <person name="Tsukatani N."/>
            <person name="Tanikawa S."/>
            <person name="Fujita N."/>
            <person name="Harayama S."/>
        </authorList>
    </citation>
    <scope>NUCLEOTIDE SEQUENCE [LARGE SCALE GENOMIC DNA]</scope>
    <source>
        <strain evidence="3">PR4 / NBRC 100887</strain>
    </source>
</reference>
<evidence type="ECO:0000313" key="3">
    <source>
        <dbReference type="Proteomes" id="UP000002204"/>
    </source>
</evidence>
<dbReference type="EMBL" id="AP008957">
    <property type="protein sequence ID" value="BAH34191.1"/>
    <property type="molecule type" value="Genomic_DNA"/>
</dbReference>
<evidence type="ECO:0000313" key="2">
    <source>
        <dbReference type="EMBL" id="BAH34191.1"/>
    </source>
</evidence>
<dbReference type="KEGG" id="rer:RER_34830"/>
<dbReference type="SUPFAM" id="SSF51735">
    <property type="entry name" value="NAD(P)-binding Rossmann-fold domains"/>
    <property type="match status" value="1"/>
</dbReference>
<gene>
    <name evidence="2" type="ordered locus">RER_34830</name>
</gene>
<proteinExistence type="predicted"/>
<feature type="region of interest" description="Disordered" evidence="1">
    <location>
        <begin position="1"/>
        <end position="21"/>
    </location>
</feature>
<protein>
    <recommendedName>
        <fullName evidence="4">Short-chain dehydrogenase</fullName>
    </recommendedName>
</protein>
<dbReference type="Pfam" id="PF00106">
    <property type="entry name" value="adh_short"/>
    <property type="match status" value="1"/>
</dbReference>
<dbReference type="InterPro" id="IPR002347">
    <property type="entry name" value="SDR_fam"/>
</dbReference>
<reference evidence="2 3" key="2">
    <citation type="journal article" date="2006" name="Environ. Microbiol.">
        <title>Sequence analysis of three plasmids harboured in Rhodococcus erythropolis strain PR4.</title>
        <authorList>
            <person name="Sekine M."/>
            <person name="Tanikawa S."/>
            <person name="Omata S."/>
            <person name="Saito M."/>
            <person name="Fujisawa T."/>
            <person name="Tsukatani N."/>
            <person name="Tajima T."/>
            <person name="Sekigawa T."/>
            <person name="Kosugi H."/>
            <person name="Matsuo Y."/>
            <person name="Nishiko R."/>
            <person name="Imamura K."/>
            <person name="Ito M."/>
            <person name="Narita H."/>
            <person name="Tago S."/>
            <person name="Fujita N."/>
            <person name="Harayama S."/>
        </authorList>
    </citation>
    <scope>NUCLEOTIDE SEQUENCE [LARGE SCALE GENOMIC DNA]</scope>
    <source>
        <strain evidence="3">PR4 / NBRC 100887</strain>
    </source>
</reference>
<accession>C1A0Q6</accession>
<dbReference type="Proteomes" id="UP000002204">
    <property type="component" value="Chromosome"/>
</dbReference>
<name>C1A0Q6_RHOE4</name>
<dbReference type="InterPro" id="IPR036291">
    <property type="entry name" value="NAD(P)-bd_dom_sf"/>
</dbReference>
<dbReference type="HOGENOM" id="CLU_147399_0_0_11"/>